<organism evidence="1">
    <name type="scientific">Hyperionvirus sp</name>
    <dbReference type="NCBI Taxonomy" id="2487770"/>
    <lineage>
        <taxon>Viruses</taxon>
        <taxon>Varidnaviria</taxon>
        <taxon>Bamfordvirae</taxon>
        <taxon>Nucleocytoviricota</taxon>
        <taxon>Megaviricetes</taxon>
        <taxon>Imitervirales</taxon>
        <taxon>Mimiviridae</taxon>
        <taxon>Klosneuvirinae</taxon>
    </lineage>
</organism>
<accession>A0A3G5A8P8</accession>
<proteinExistence type="predicted"/>
<gene>
    <name evidence="1" type="ORF">Hyperionvirus7_13</name>
</gene>
<reference evidence="1" key="1">
    <citation type="submission" date="2018-10" db="EMBL/GenBank/DDBJ databases">
        <title>Hidden diversity of soil giant viruses.</title>
        <authorList>
            <person name="Schulz F."/>
            <person name="Alteio L."/>
            <person name="Goudeau D."/>
            <person name="Ryan E.M."/>
            <person name="Malmstrom R.R."/>
            <person name="Blanchard J."/>
            <person name="Woyke T."/>
        </authorList>
    </citation>
    <scope>NUCLEOTIDE SEQUENCE</scope>
    <source>
        <strain evidence="1">HYV1</strain>
    </source>
</reference>
<sequence length="243" mass="27762">MGNSKSVISGEKFNKKCPEKTFVIVISDEKRGGPAGFFDSMDHLIGLISFTKKNHPDKNILLGFYQTVAIPDDAVVTVEKGVYYSSKFVFGAIKPISELDLWSVKACNNLLCFAIRADYRYITYVRDRDVMYTILERYPTCIKFVKEIDDNIRKISVTHYDGELAKIENQTFAICLASVMKFPITASDIQYDRIVLNEDSASNNIVTKQQFMKYMVEKAIIRQITLTSRTAMESVYLEPEYTD</sequence>
<protein>
    <submittedName>
        <fullName evidence="1">Uncharacterized protein</fullName>
    </submittedName>
</protein>
<evidence type="ECO:0000313" key="1">
    <source>
        <dbReference type="EMBL" id="AYV83442.1"/>
    </source>
</evidence>
<name>A0A3G5A8P8_9VIRU</name>
<dbReference type="EMBL" id="MK072389">
    <property type="protein sequence ID" value="AYV83442.1"/>
    <property type="molecule type" value="Genomic_DNA"/>
</dbReference>